<feature type="transmembrane region" description="Helical" evidence="1">
    <location>
        <begin position="154"/>
        <end position="183"/>
    </location>
</feature>
<feature type="transmembrane region" description="Helical" evidence="1">
    <location>
        <begin position="12"/>
        <end position="35"/>
    </location>
</feature>
<sequence length="302" mass="32321">MSRWLGVYLRGMAMGAADVVPGVSGGTIALVVGVYEELIRTLSGLSPALLRVWREQGFAAAWRAGNLGFLVSLLAGILSAIVLLAQLVSHLIVAHPVPLWSFFLGLIVASIFVLLRPIPWDRMRNWLLFVAGVLVGFGVISLPRVSGIEPTPWIYFLSGAMAICAMILPGISGSFILVILGMYAPVLAAVKDFNLWIIFCFAAGCATGLLSFVHLLRWLLARWHDSIMCLLVGFMGGTLVVLWPWQVPQGANVVYVLPAQYSALTGLSAQWPLALLAAAVGVAAVLLLNRFAGVRGDGSARS</sequence>
<feature type="transmembrane region" description="Helical" evidence="1">
    <location>
        <begin position="67"/>
        <end position="85"/>
    </location>
</feature>
<organism evidence="2 3">
    <name type="scientific">Isoalcanivorax beigongshangi</name>
    <dbReference type="NCBI Taxonomy" id="3238810"/>
    <lineage>
        <taxon>Bacteria</taxon>
        <taxon>Pseudomonadati</taxon>
        <taxon>Pseudomonadota</taxon>
        <taxon>Gammaproteobacteria</taxon>
        <taxon>Oceanospirillales</taxon>
        <taxon>Alcanivoracaceae</taxon>
        <taxon>Isoalcanivorax</taxon>
    </lineage>
</organism>
<proteinExistence type="predicted"/>
<keyword evidence="1" id="KW-0812">Transmembrane</keyword>
<dbReference type="Proteomes" id="UP001562065">
    <property type="component" value="Unassembled WGS sequence"/>
</dbReference>
<reference evidence="2 3" key="1">
    <citation type="submission" date="2024-07" db="EMBL/GenBank/DDBJ databases">
        <authorList>
            <person name="Ren Q."/>
        </authorList>
    </citation>
    <scope>NUCLEOTIDE SEQUENCE [LARGE SCALE GENOMIC DNA]</scope>
    <source>
        <strain evidence="2 3">REN37</strain>
    </source>
</reference>
<feature type="transmembrane region" description="Helical" evidence="1">
    <location>
        <begin position="195"/>
        <end position="220"/>
    </location>
</feature>
<dbReference type="RefSeq" id="WP_369454751.1">
    <property type="nucleotide sequence ID" value="NZ_JBGCUO010000001.1"/>
</dbReference>
<protein>
    <submittedName>
        <fullName evidence="2">DUF368 domain-containing protein</fullName>
    </submittedName>
</protein>
<keyword evidence="1" id="KW-1133">Transmembrane helix</keyword>
<evidence type="ECO:0000313" key="2">
    <source>
        <dbReference type="EMBL" id="MEY1661498.1"/>
    </source>
</evidence>
<evidence type="ECO:0000256" key="1">
    <source>
        <dbReference type="SAM" id="Phobius"/>
    </source>
</evidence>
<gene>
    <name evidence="2" type="ORF">AB5I84_04965</name>
</gene>
<dbReference type="PANTHER" id="PTHR37308:SF1">
    <property type="entry name" value="POLYPRENYL-PHOSPHATE TRANSPORTER"/>
    <property type="match status" value="1"/>
</dbReference>
<keyword evidence="3" id="KW-1185">Reference proteome</keyword>
<comment type="caution">
    <text evidence="2">The sequence shown here is derived from an EMBL/GenBank/DDBJ whole genome shotgun (WGS) entry which is preliminary data.</text>
</comment>
<keyword evidence="1" id="KW-0472">Membrane</keyword>
<feature type="transmembrane region" description="Helical" evidence="1">
    <location>
        <begin position="124"/>
        <end position="142"/>
    </location>
</feature>
<feature type="transmembrane region" description="Helical" evidence="1">
    <location>
        <begin position="227"/>
        <end position="245"/>
    </location>
</feature>
<feature type="transmembrane region" description="Helical" evidence="1">
    <location>
        <begin position="97"/>
        <end position="118"/>
    </location>
</feature>
<dbReference type="EMBL" id="JBGCUO010000001">
    <property type="protein sequence ID" value="MEY1661498.1"/>
    <property type="molecule type" value="Genomic_DNA"/>
</dbReference>
<name>A0ABV4AI42_9GAMM</name>
<dbReference type="Pfam" id="PF04018">
    <property type="entry name" value="VCA0040-like"/>
    <property type="match status" value="1"/>
</dbReference>
<dbReference type="InterPro" id="IPR007163">
    <property type="entry name" value="VCA0040-like"/>
</dbReference>
<accession>A0ABV4AI42</accession>
<dbReference type="PANTHER" id="PTHR37308">
    <property type="entry name" value="INTEGRAL MEMBRANE PROTEIN"/>
    <property type="match status" value="1"/>
</dbReference>
<evidence type="ECO:0000313" key="3">
    <source>
        <dbReference type="Proteomes" id="UP001562065"/>
    </source>
</evidence>
<feature type="transmembrane region" description="Helical" evidence="1">
    <location>
        <begin position="271"/>
        <end position="292"/>
    </location>
</feature>